<gene>
    <name evidence="2" type="ORF">DV707_05710</name>
    <name evidence="3" type="ORF">SAMN04488133_0409</name>
</gene>
<dbReference type="EMBL" id="CP031311">
    <property type="protein sequence ID" value="QCC47211.1"/>
    <property type="molecule type" value="Genomic_DNA"/>
</dbReference>
<dbReference type="Proteomes" id="UP000296733">
    <property type="component" value="Chromosome"/>
</dbReference>
<evidence type="ECO:0000256" key="1">
    <source>
        <dbReference type="SAM" id="MobiDB-lite"/>
    </source>
</evidence>
<dbReference type="KEGG" id="hlm:DV707_05710"/>
<protein>
    <submittedName>
        <fullName evidence="3">Uncharacterized protein</fullName>
    </submittedName>
</protein>
<name>A0A1H5TX85_9EURY</name>
<reference evidence="3 4" key="1">
    <citation type="submission" date="2016-10" db="EMBL/GenBank/DDBJ databases">
        <authorList>
            <person name="de Groot N.N."/>
        </authorList>
    </citation>
    <scope>NUCLEOTIDE SEQUENCE [LARGE SCALE GENOMIC DNA]</scope>
    <source>
        <strain evidence="3 4">CGMCC 1.10331</strain>
    </source>
</reference>
<evidence type="ECO:0000313" key="3">
    <source>
        <dbReference type="EMBL" id="SEF67444.1"/>
    </source>
</evidence>
<keyword evidence="4" id="KW-1185">Reference proteome</keyword>
<sequence>MAEHSNIVLVTIDSLRADKTGLSTGDSFTPNWRWFTKQKQRPGESFNDVLNRLREQRGDVDAEPEESGEAIAEIESADVPDDLDFLGSGETYERRRRAIAWLYAYLQCEGSATRADFLELVDPDDIDYATGASFWSNCVKGRDSLSALEGVQPPGEGEHTWRYNSQSQSVR</sequence>
<organism evidence="3 4">
    <name type="scientific">Halobellus limi</name>
    <dbReference type="NCBI Taxonomy" id="699433"/>
    <lineage>
        <taxon>Archaea</taxon>
        <taxon>Methanobacteriati</taxon>
        <taxon>Methanobacteriota</taxon>
        <taxon>Stenosarchaea group</taxon>
        <taxon>Halobacteria</taxon>
        <taxon>Halobacteriales</taxon>
        <taxon>Haloferacaceae</taxon>
        <taxon>Halobellus</taxon>
    </lineage>
</organism>
<dbReference type="RefSeq" id="WP_103990189.1">
    <property type="nucleotide sequence ID" value="NZ_CP031311.1"/>
</dbReference>
<dbReference type="EMBL" id="FNVN01000001">
    <property type="protein sequence ID" value="SEF67444.1"/>
    <property type="molecule type" value="Genomic_DNA"/>
</dbReference>
<reference evidence="2 5" key="2">
    <citation type="journal article" date="2019" name="Nat. Commun.">
        <title>A new type of DNA phosphorothioation-based antiviral system in archaea.</title>
        <authorList>
            <person name="Xiong L."/>
            <person name="Liu S."/>
            <person name="Chen S."/>
            <person name="Xiao Y."/>
            <person name="Zhu B."/>
            <person name="Gao Y."/>
            <person name="Zhang Y."/>
            <person name="Chen B."/>
            <person name="Luo J."/>
            <person name="Deng Z."/>
            <person name="Chen X."/>
            <person name="Wang L."/>
            <person name="Chen S."/>
        </authorList>
    </citation>
    <scope>NUCLEOTIDE SEQUENCE [LARGE SCALE GENOMIC DNA]</scope>
    <source>
        <strain evidence="2 5">CGMCC 1.10331</strain>
    </source>
</reference>
<dbReference type="AlphaFoldDB" id="A0A1H5TX85"/>
<evidence type="ECO:0000313" key="5">
    <source>
        <dbReference type="Proteomes" id="UP000296733"/>
    </source>
</evidence>
<feature type="compositionally biased region" description="Polar residues" evidence="1">
    <location>
        <begin position="162"/>
        <end position="171"/>
    </location>
</feature>
<dbReference type="Proteomes" id="UP000236740">
    <property type="component" value="Unassembled WGS sequence"/>
</dbReference>
<evidence type="ECO:0000313" key="4">
    <source>
        <dbReference type="Proteomes" id="UP000236740"/>
    </source>
</evidence>
<dbReference type="OrthoDB" id="189973at2157"/>
<dbReference type="GeneID" id="39857563"/>
<feature type="region of interest" description="Disordered" evidence="1">
    <location>
        <begin position="149"/>
        <end position="171"/>
    </location>
</feature>
<accession>A0A1H5TX85</accession>
<evidence type="ECO:0000313" key="2">
    <source>
        <dbReference type="EMBL" id="QCC47211.1"/>
    </source>
</evidence>
<proteinExistence type="predicted"/>